<evidence type="ECO:0000313" key="10">
    <source>
        <dbReference type="EMBL" id="MDQ8193829.1"/>
    </source>
</evidence>
<feature type="domain" description="MmeI-like helicase spacer" evidence="6">
    <location>
        <begin position="169"/>
        <end position="244"/>
    </location>
</feature>
<dbReference type="Pfam" id="PF20466">
    <property type="entry name" value="MmeI_TRD"/>
    <property type="match status" value="1"/>
</dbReference>
<sequence>MRYSEVAANVQALAQNSHSQAEFVYEFLLAYGTPKASIARLKSGQMNLAKDDGELLLKKKLYFAPATDDLFEALETLKAVKGTLSHDPRFLFVTDFEHVVAFDRKTADSLHCALADLGSHFDFFLPLAGMEKQKLSNESVADRNAAERMAKLFDAIKAHNPEFIERNPHAMNVFLARLLFCFFAEDTGIFDENAVSNSIASHTAPDASDLHDFFVKLFDLLDRKSRDGLPKHLQDFPYVNGGLFRDHFPIPEFSIKARRMMIEAGKLNWSDINPDIFGSMFQAVIDPEERHNLGQHYTSVTNIMKVIEPLFLNDFRAAFEKATALKRGKAPALHRLLDRIAKVKIFDPACGSGNFLIIAYKELRRLEMDIFRELQKDTGELPLSGLKVSQFYGIEISDFAAETAVLALWLTEHQMNLESKKVCGQAPDNLPLKDGAKIVCANACRIDWEDVCPKEAEDEIYILGNPPYLGARVQSKSHKADMASVFGKIKGVNSLDYITCWFYKASKYIRGSHACYAFVSTNSICQGEQVAMIWPHLLGNDLEIFFAHKSFKWTNSAKGNAGVTCVVVGVASSGEKQNFLFSGVHRKEVQHINPYLVEAHNVYVESRRRLLSDIPELSFGSMANDGGGLILSDTEKNELLNEDPNNIRFVRKFLGSAEFIRGQSRSCLWLLGSSPTDFGEDSFIGKRIKLVEEHRNYSTREATRKLAEQPHLFGEIRHHDAQSIIIPKVSSERREYIPIAFLPAETIISDLAFGIYDANPTIFGLLTSRMHMTWVRAVAGRLEERLRYSAGLCYNTFPVPKLNEAHKQTLTEHVMEVLQQRENHPEKTMAQLYDPDKMPAGLRAAHQQLDLTVDRIYRKAPFSSDEERLEHLFKRYEAMIEQEKEKK</sequence>
<feature type="domain" description="MmeI-like DNA-methyltransferase" evidence="9">
    <location>
        <begin position="329"/>
        <end position="581"/>
    </location>
</feature>
<dbReference type="Gene3D" id="3.40.50.150">
    <property type="entry name" value="Vaccinia Virus protein VP39"/>
    <property type="match status" value="1"/>
</dbReference>
<evidence type="ECO:0000256" key="4">
    <source>
        <dbReference type="ARBA" id="ARBA00047942"/>
    </source>
</evidence>
<evidence type="ECO:0000259" key="9">
    <source>
        <dbReference type="Pfam" id="PF20473"/>
    </source>
</evidence>
<dbReference type="Pfam" id="PF20464">
    <property type="entry name" value="MmeI_N"/>
    <property type="match status" value="1"/>
</dbReference>
<dbReference type="EMBL" id="JARXIC010000006">
    <property type="protein sequence ID" value="MDQ8193829.1"/>
    <property type="molecule type" value="Genomic_DNA"/>
</dbReference>
<reference evidence="10 11" key="1">
    <citation type="submission" date="2023-04" db="EMBL/GenBank/DDBJ databases">
        <title>A novel bacteria isolated from coastal sediment.</title>
        <authorList>
            <person name="Liu X.-J."/>
            <person name="Du Z.-J."/>
        </authorList>
    </citation>
    <scope>NUCLEOTIDE SEQUENCE [LARGE SCALE GENOMIC DNA]</scope>
    <source>
        <strain evidence="10 11">SDUM461004</strain>
    </source>
</reference>
<comment type="caution">
    <text evidence="10">The sequence shown here is derived from an EMBL/GenBank/DDBJ whole genome shotgun (WGS) entry which is preliminary data.</text>
</comment>
<gene>
    <name evidence="10" type="ORF">QEH59_05305</name>
</gene>
<dbReference type="Proteomes" id="UP001243717">
    <property type="component" value="Unassembled WGS sequence"/>
</dbReference>
<dbReference type="PANTHER" id="PTHR33841:SF1">
    <property type="entry name" value="DNA METHYLTRANSFERASE A"/>
    <property type="match status" value="1"/>
</dbReference>
<name>A0ABU1AGH1_9BACT</name>
<dbReference type="PANTHER" id="PTHR33841">
    <property type="entry name" value="DNA METHYLTRANSFERASE YEEA-RELATED"/>
    <property type="match status" value="1"/>
</dbReference>
<dbReference type="SUPFAM" id="SSF53335">
    <property type="entry name" value="S-adenosyl-L-methionine-dependent methyltransferases"/>
    <property type="match status" value="1"/>
</dbReference>
<dbReference type="InterPro" id="IPR046818">
    <property type="entry name" value="MmeI_C"/>
</dbReference>
<keyword evidence="3" id="KW-0808">Transferase</keyword>
<protein>
    <recommendedName>
        <fullName evidence="1">site-specific DNA-methyltransferase (adenine-specific)</fullName>
        <ecNumber evidence="1">2.1.1.72</ecNumber>
    </recommendedName>
</protein>
<evidence type="ECO:0000259" key="6">
    <source>
        <dbReference type="Pfam" id="PF20465"/>
    </source>
</evidence>
<feature type="domain" description="MmeI-like target recognition" evidence="7">
    <location>
        <begin position="599"/>
        <end position="802"/>
    </location>
</feature>
<dbReference type="InterPro" id="IPR046816">
    <property type="entry name" value="MmeI_Mtase"/>
</dbReference>
<evidence type="ECO:0000256" key="3">
    <source>
        <dbReference type="ARBA" id="ARBA00022679"/>
    </source>
</evidence>
<proteinExistence type="predicted"/>
<accession>A0ABU1AGH1</accession>
<evidence type="ECO:0000259" key="5">
    <source>
        <dbReference type="Pfam" id="PF20464"/>
    </source>
</evidence>
<evidence type="ECO:0000256" key="2">
    <source>
        <dbReference type="ARBA" id="ARBA00022603"/>
    </source>
</evidence>
<dbReference type="Pfam" id="PF20465">
    <property type="entry name" value="MmeI_hel"/>
    <property type="match status" value="1"/>
</dbReference>
<dbReference type="InterPro" id="IPR046819">
    <property type="entry name" value="MmeI_hel"/>
</dbReference>
<dbReference type="EC" id="2.1.1.72" evidence="1"/>
<dbReference type="InterPro" id="IPR046817">
    <property type="entry name" value="MmeI_N"/>
</dbReference>
<keyword evidence="2" id="KW-0489">Methyltransferase</keyword>
<organism evidence="10 11">
    <name type="scientific">Thalassobacterium sedimentorum</name>
    <dbReference type="NCBI Taxonomy" id="3041258"/>
    <lineage>
        <taxon>Bacteria</taxon>
        <taxon>Pseudomonadati</taxon>
        <taxon>Verrucomicrobiota</taxon>
        <taxon>Opitutia</taxon>
        <taxon>Puniceicoccales</taxon>
        <taxon>Coraliomargaritaceae</taxon>
        <taxon>Thalassobacterium</taxon>
    </lineage>
</organism>
<evidence type="ECO:0000259" key="8">
    <source>
        <dbReference type="Pfam" id="PF20467"/>
    </source>
</evidence>
<dbReference type="Pfam" id="PF20467">
    <property type="entry name" value="MmeI_C"/>
    <property type="match status" value="1"/>
</dbReference>
<evidence type="ECO:0000259" key="7">
    <source>
        <dbReference type="Pfam" id="PF20466"/>
    </source>
</evidence>
<dbReference type="Pfam" id="PF20473">
    <property type="entry name" value="MmeI_Mtase"/>
    <property type="match status" value="1"/>
</dbReference>
<evidence type="ECO:0000256" key="1">
    <source>
        <dbReference type="ARBA" id="ARBA00011900"/>
    </source>
</evidence>
<keyword evidence="11" id="KW-1185">Reference proteome</keyword>
<dbReference type="InterPro" id="IPR029063">
    <property type="entry name" value="SAM-dependent_MTases_sf"/>
</dbReference>
<comment type="catalytic activity">
    <reaction evidence="4">
        <text>a 2'-deoxyadenosine in DNA + S-adenosyl-L-methionine = an N(6)-methyl-2'-deoxyadenosine in DNA + S-adenosyl-L-homocysteine + H(+)</text>
        <dbReference type="Rhea" id="RHEA:15197"/>
        <dbReference type="Rhea" id="RHEA-COMP:12418"/>
        <dbReference type="Rhea" id="RHEA-COMP:12419"/>
        <dbReference type="ChEBI" id="CHEBI:15378"/>
        <dbReference type="ChEBI" id="CHEBI:57856"/>
        <dbReference type="ChEBI" id="CHEBI:59789"/>
        <dbReference type="ChEBI" id="CHEBI:90615"/>
        <dbReference type="ChEBI" id="CHEBI:90616"/>
        <dbReference type="EC" id="2.1.1.72"/>
    </reaction>
</comment>
<dbReference type="RefSeq" id="WP_308984316.1">
    <property type="nucleotide sequence ID" value="NZ_JARXIC010000006.1"/>
</dbReference>
<dbReference type="InterPro" id="IPR046820">
    <property type="entry name" value="MmeI_TRD"/>
</dbReference>
<feature type="domain" description="MmeI-like C-terminal" evidence="8">
    <location>
        <begin position="804"/>
        <end position="879"/>
    </location>
</feature>
<evidence type="ECO:0000313" key="11">
    <source>
        <dbReference type="Proteomes" id="UP001243717"/>
    </source>
</evidence>
<dbReference type="InterPro" id="IPR050953">
    <property type="entry name" value="N4_N6_ade-DNA_methylase"/>
</dbReference>
<feature type="domain" description="MmeI-like N-terminal" evidence="5">
    <location>
        <begin position="1"/>
        <end position="158"/>
    </location>
</feature>